<reference evidence="1 2" key="1">
    <citation type="submission" date="2019-07" db="EMBL/GenBank/DDBJ databases">
        <title>WGS assembly of Gossypium tomentosum.</title>
        <authorList>
            <person name="Chen Z.J."/>
            <person name="Sreedasyam A."/>
            <person name="Ando A."/>
            <person name="Song Q."/>
            <person name="De L."/>
            <person name="Hulse-Kemp A."/>
            <person name="Ding M."/>
            <person name="Ye W."/>
            <person name="Kirkbride R."/>
            <person name="Jenkins J."/>
            <person name="Plott C."/>
            <person name="Lovell J."/>
            <person name="Lin Y.-M."/>
            <person name="Vaughn R."/>
            <person name="Liu B."/>
            <person name="Li W."/>
            <person name="Simpson S."/>
            <person name="Scheffler B."/>
            <person name="Saski C."/>
            <person name="Grover C."/>
            <person name="Hu G."/>
            <person name="Conover J."/>
            <person name="Carlson J."/>
            <person name="Shu S."/>
            <person name="Boston L."/>
            <person name="Williams M."/>
            <person name="Peterson D."/>
            <person name="Mcgee K."/>
            <person name="Jones D."/>
            <person name="Wendel J."/>
            <person name="Stelly D."/>
            <person name="Grimwood J."/>
            <person name="Schmutz J."/>
        </authorList>
    </citation>
    <scope>NUCLEOTIDE SEQUENCE [LARGE SCALE GENOMIC DNA]</scope>
    <source>
        <strain evidence="1">7179.01</strain>
    </source>
</reference>
<keyword evidence="2" id="KW-1185">Reference proteome</keyword>
<evidence type="ECO:0000313" key="1">
    <source>
        <dbReference type="EMBL" id="TYI13954.1"/>
    </source>
</evidence>
<gene>
    <name evidence="1" type="ORF">ES332_A08G094700v1</name>
</gene>
<evidence type="ECO:0000313" key="2">
    <source>
        <dbReference type="Proteomes" id="UP000322667"/>
    </source>
</evidence>
<dbReference type="Proteomes" id="UP000322667">
    <property type="component" value="Chromosome A08"/>
</dbReference>
<accession>A0A5D2PFB3</accession>
<dbReference type="AlphaFoldDB" id="A0A5D2PFB3"/>
<name>A0A5D2PFB3_GOSTO</name>
<protein>
    <submittedName>
        <fullName evidence="1">Uncharacterized protein</fullName>
    </submittedName>
</protein>
<sequence>MGGSSGFFMKRCRFNANTPGIKRRRFEYVCKLKLCPKTFIWLIVLPKQISKPPFFFKLFNPSAFSVDCWVSPARNTPPPPPRL</sequence>
<dbReference type="EMBL" id="CM017617">
    <property type="protein sequence ID" value="TYI13954.1"/>
    <property type="molecule type" value="Genomic_DNA"/>
</dbReference>
<proteinExistence type="predicted"/>
<organism evidence="1 2">
    <name type="scientific">Gossypium tomentosum</name>
    <name type="common">Hawaiian cotton</name>
    <name type="synonym">Gossypium sandvicense</name>
    <dbReference type="NCBI Taxonomy" id="34277"/>
    <lineage>
        <taxon>Eukaryota</taxon>
        <taxon>Viridiplantae</taxon>
        <taxon>Streptophyta</taxon>
        <taxon>Embryophyta</taxon>
        <taxon>Tracheophyta</taxon>
        <taxon>Spermatophyta</taxon>
        <taxon>Magnoliopsida</taxon>
        <taxon>eudicotyledons</taxon>
        <taxon>Gunneridae</taxon>
        <taxon>Pentapetalae</taxon>
        <taxon>rosids</taxon>
        <taxon>malvids</taxon>
        <taxon>Malvales</taxon>
        <taxon>Malvaceae</taxon>
        <taxon>Malvoideae</taxon>
        <taxon>Gossypium</taxon>
    </lineage>
</organism>